<dbReference type="PaxDb" id="6945-B7P1V1"/>
<gene>
    <name evidence="2" type="ORF">IscW_ISCW000016</name>
</gene>
<reference evidence="3" key="2">
    <citation type="submission" date="2020-05" db="UniProtKB">
        <authorList>
            <consortium name="EnsemblMetazoa"/>
        </authorList>
    </citation>
    <scope>IDENTIFICATION</scope>
    <source>
        <strain evidence="3">wikel</strain>
    </source>
</reference>
<dbReference type="HOGENOM" id="CLU_722161_0_0_1"/>
<proteinExistence type="predicted"/>
<evidence type="ECO:0000313" key="3">
    <source>
        <dbReference type="EnsemblMetazoa" id="ISCW000016-PA"/>
    </source>
</evidence>
<dbReference type="Proteomes" id="UP000001555">
    <property type="component" value="Unassembled WGS sequence"/>
</dbReference>
<dbReference type="EMBL" id="DS618129">
    <property type="protein sequence ID" value="EEC00573.1"/>
    <property type="molecule type" value="Genomic_DNA"/>
</dbReference>
<evidence type="ECO:0000256" key="1">
    <source>
        <dbReference type="SAM" id="MobiDB-lite"/>
    </source>
</evidence>
<organism>
    <name type="scientific">Ixodes scapularis</name>
    <name type="common">Black-legged tick</name>
    <name type="synonym">Deer tick</name>
    <dbReference type="NCBI Taxonomy" id="6945"/>
    <lineage>
        <taxon>Eukaryota</taxon>
        <taxon>Metazoa</taxon>
        <taxon>Ecdysozoa</taxon>
        <taxon>Arthropoda</taxon>
        <taxon>Chelicerata</taxon>
        <taxon>Arachnida</taxon>
        <taxon>Acari</taxon>
        <taxon>Parasitiformes</taxon>
        <taxon>Ixodida</taxon>
        <taxon>Ixodoidea</taxon>
        <taxon>Ixodidae</taxon>
        <taxon>Ixodinae</taxon>
        <taxon>Ixodes</taxon>
    </lineage>
</organism>
<accession>B7P1V1</accession>
<protein>
    <submittedName>
        <fullName evidence="2 3">Uncharacterized protein</fullName>
    </submittedName>
</protein>
<dbReference type="EMBL" id="ABJB011115218">
    <property type="status" value="NOT_ANNOTATED_CDS"/>
    <property type="molecule type" value="Genomic_DNA"/>
</dbReference>
<dbReference type="VEuPathDB" id="VectorBase:ISCP_005554"/>
<dbReference type="VEuPathDB" id="VectorBase:ISCI000016"/>
<feature type="region of interest" description="Disordered" evidence="1">
    <location>
        <begin position="297"/>
        <end position="322"/>
    </location>
</feature>
<keyword evidence="4" id="KW-1185">Reference proteome</keyword>
<dbReference type="OrthoDB" id="6163216at2759"/>
<feature type="compositionally biased region" description="Basic residues" evidence="1">
    <location>
        <begin position="301"/>
        <end position="314"/>
    </location>
</feature>
<evidence type="ECO:0000313" key="2">
    <source>
        <dbReference type="EMBL" id="EEC00573.1"/>
    </source>
</evidence>
<dbReference type="EnsemblMetazoa" id="ISCW000016-RA">
    <property type="protein sequence ID" value="ISCW000016-PA"/>
    <property type="gene ID" value="ISCW000016"/>
</dbReference>
<dbReference type="InParanoid" id="B7P1V1"/>
<name>B7P1V1_IXOSC</name>
<sequence>MSIGIRLYLVGSKRQVHLYPKSTSDETVPAMDAEEDPTMASTPAGFGKASTQCKLLETIFEDPKHGADGRERLTSVRKYKRFIDFTVGPTASKKWKRSQKARKLAVCRQSLFQHQGHPEVFECPQDAFTRLTQRKTRVRGPASVYQNGTDHALIAIDKRSACYNNMGGGACAAVDSTHSLSQSELCSQAGCNNGSFEPNSSSGLPDTLIVSSGDLFVEEAATVELPLGCASNNGASIDVEVRSSIEDLLTAVVVSSHGCSLDYPSVRAGDVKHSRSCNGNAGGASPDGLLEVRPTAEPRRAQSRMRLSARRGPRKQASVWAPRHPVDRSVEGTVSELIAIIEATDNLCEGVVADCSLSSCNVDREIVNQLLHSFVERVPENVP</sequence>
<reference evidence="2 4" key="1">
    <citation type="submission" date="2008-03" db="EMBL/GenBank/DDBJ databases">
        <title>Annotation of Ixodes scapularis.</title>
        <authorList>
            <consortium name="Ixodes scapularis Genome Project Consortium"/>
            <person name="Caler E."/>
            <person name="Hannick L.I."/>
            <person name="Bidwell S."/>
            <person name="Joardar V."/>
            <person name="Thiagarajan M."/>
            <person name="Amedeo P."/>
            <person name="Galinsky K.J."/>
            <person name="Schobel S."/>
            <person name="Inman J."/>
            <person name="Hostetler J."/>
            <person name="Miller J."/>
            <person name="Hammond M."/>
            <person name="Megy K."/>
            <person name="Lawson D."/>
            <person name="Kodira C."/>
            <person name="Sutton G."/>
            <person name="Meyer J."/>
            <person name="Hill C.A."/>
            <person name="Birren B."/>
            <person name="Nene V."/>
            <person name="Collins F."/>
            <person name="Alarcon-Chaidez F."/>
            <person name="Wikel S."/>
            <person name="Strausberg R."/>
        </authorList>
    </citation>
    <scope>NUCLEOTIDE SEQUENCE [LARGE SCALE GENOMIC DNA]</scope>
    <source>
        <strain evidence="4">Wikel</strain>
        <strain evidence="2">Wikel colony</strain>
    </source>
</reference>
<dbReference type="AlphaFoldDB" id="B7P1V1"/>
<dbReference type="VEuPathDB" id="VectorBase:ISCW000016"/>
<evidence type="ECO:0000313" key="4">
    <source>
        <dbReference type="Proteomes" id="UP000001555"/>
    </source>
</evidence>